<dbReference type="Gene3D" id="3.40.50.300">
    <property type="entry name" value="P-loop containing nucleotide triphosphate hydrolases"/>
    <property type="match status" value="1"/>
</dbReference>
<sequence length="509" mass="56206">MATTKPDLIPLFHTPRNPNRETRARRKLNVAKALGAPYIPWQRALAEVWGEIDPKTGGYWYRTLVLIGLRQIGKTTFVRADLAETCLFTESALVRYTAQNQKMGLQRLEFDFYQPIRDSALNPLLDHRVGSAKRGTPGWSARSGSEHIRFVTKSRWETDAVKADSGHGPPLDKGAIDEAFAHEDARVEQAMRPALQTKKGQLLVASAAGDESSLYLAQKRESEHARFRSLTEQYGYLGPTRSRTMFVEFAAPRDADRADPLTWWTYHPGLNGGLIDEEDVQAALEGFEAEPENFDRAYLGWWPQAKRREWIIPQQSWIDTQELDADAIDWTGSPVYGIDVSPDRALASIALAGLTPGARAWLEVARQSGGTAWILDAMLALREAFGGRLVMLDGAGPAASLQADLEKAGFEVVLLSMREVNAACGGLYDDVVQTNIRHGGDTELLDAAKSAVWVNSGDSRRFGRGKSLDDITALYAAALARHGLVTRAPAEYDPTESVIGSQIESEEDR</sequence>
<name>A0ABU8L6U2_9MICO</name>
<keyword evidence="2" id="KW-1185">Reference proteome</keyword>
<dbReference type="EMBL" id="JBBDGM010000001">
    <property type="protein sequence ID" value="MEJ1087044.1"/>
    <property type="molecule type" value="Genomic_DNA"/>
</dbReference>
<evidence type="ECO:0008006" key="3">
    <source>
        <dbReference type="Google" id="ProtNLM"/>
    </source>
</evidence>
<gene>
    <name evidence="1" type="ORF">WDU99_01790</name>
</gene>
<evidence type="ECO:0000313" key="1">
    <source>
        <dbReference type="EMBL" id="MEJ1087044.1"/>
    </source>
</evidence>
<proteinExistence type="predicted"/>
<comment type="caution">
    <text evidence="1">The sequence shown here is derived from an EMBL/GenBank/DDBJ whole genome shotgun (WGS) entry which is preliminary data.</text>
</comment>
<dbReference type="InterPro" id="IPR027417">
    <property type="entry name" value="P-loop_NTPase"/>
</dbReference>
<dbReference type="Proteomes" id="UP001371224">
    <property type="component" value="Unassembled WGS sequence"/>
</dbReference>
<evidence type="ECO:0000313" key="2">
    <source>
        <dbReference type="Proteomes" id="UP001371224"/>
    </source>
</evidence>
<dbReference type="RefSeq" id="WP_337330717.1">
    <property type="nucleotide sequence ID" value="NZ_JBBDGM010000001.1"/>
</dbReference>
<accession>A0ABU8L6U2</accession>
<reference evidence="1 2" key="1">
    <citation type="submission" date="2024-02" db="EMBL/GenBank/DDBJ databases">
        <authorList>
            <person name="Saticioglu I.B."/>
        </authorList>
    </citation>
    <scope>NUCLEOTIDE SEQUENCE [LARGE SCALE GENOMIC DNA]</scope>
    <source>
        <strain evidence="1 2">Mu-80</strain>
    </source>
</reference>
<organism evidence="1 2">
    <name type="scientific">Microbacterium bandirmense</name>
    <dbReference type="NCBI Taxonomy" id="3122050"/>
    <lineage>
        <taxon>Bacteria</taxon>
        <taxon>Bacillati</taxon>
        <taxon>Actinomycetota</taxon>
        <taxon>Actinomycetes</taxon>
        <taxon>Micrococcales</taxon>
        <taxon>Microbacteriaceae</taxon>
        <taxon>Microbacterium</taxon>
    </lineage>
</organism>
<protein>
    <recommendedName>
        <fullName evidence="3">Terminase</fullName>
    </recommendedName>
</protein>